<dbReference type="Proteomes" id="UP000494040">
    <property type="component" value="Unassembled WGS sequence"/>
</dbReference>
<organism evidence="20 21">
    <name type="scientific">Cimex lectularius</name>
    <name type="common">Bed bug</name>
    <name type="synonym">Acanthia lectularia</name>
    <dbReference type="NCBI Taxonomy" id="79782"/>
    <lineage>
        <taxon>Eukaryota</taxon>
        <taxon>Metazoa</taxon>
        <taxon>Ecdysozoa</taxon>
        <taxon>Arthropoda</taxon>
        <taxon>Hexapoda</taxon>
        <taxon>Insecta</taxon>
        <taxon>Pterygota</taxon>
        <taxon>Neoptera</taxon>
        <taxon>Paraneoptera</taxon>
        <taxon>Hemiptera</taxon>
        <taxon>Heteroptera</taxon>
        <taxon>Panheteroptera</taxon>
        <taxon>Cimicomorpha</taxon>
        <taxon>Cimicidae</taxon>
        <taxon>Cimex</taxon>
    </lineage>
</organism>
<dbReference type="InterPro" id="IPR011330">
    <property type="entry name" value="Glyco_hydro/deAcase_b/a-brl"/>
</dbReference>
<dbReference type="Pfam" id="PF01074">
    <property type="entry name" value="Glyco_hydro_38N"/>
    <property type="match status" value="1"/>
</dbReference>
<evidence type="ECO:0000313" key="20">
    <source>
        <dbReference type="EnsemblMetazoa" id="XP_014248713.1"/>
    </source>
</evidence>
<keyword evidence="11" id="KW-0333">Golgi apparatus</keyword>
<dbReference type="FunFam" id="3.20.110.10:FF:000003">
    <property type="entry name" value="Alpha-mannosidase"/>
    <property type="match status" value="1"/>
</dbReference>
<evidence type="ECO:0000256" key="7">
    <source>
        <dbReference type="ARBA" id="ARBA00022801"/>
    </source>
</evidence>
<dbReference type="GeneID" id="106666206"/>
<keyword evidence="5 18" id="KW-0812">Transmembrane</keyword>
<evidence type="ECO:0000256" key="10">
    <source>
        <dbReference type="ARBA" id="ARBA00022989"/>
    </source>
</evidence>
<dbReference type="InterPro" id="IPR011682">
    <property type="entry name" value="Glyco_hydro_38_C"/>
</dbReference>
<keyword evidence="10 18" id="KW-1133">Transmembrane helix</keyword>
<evidence type="ECO:0000313" key="21">
    <source>
        <dbReference type="Proteomes" id="UP000494040"/>
    </source>
</evidence>
<comment type="function">
    <text evidence="15">Catalyzes the first committed step in the biosynthesis of complex N-glycans. It controls conversion of high mannose to complex N-glycans; the final hydrolytic step in the N-glycan maturation pathway.</text>
</comment>
<evidence type="ECO:0000256" key="12">
    <source>
        <dbReference type="ARBA" id="ARBA00023136"/>
    </source>
</evidence>
<comment type="pathway">
    <text evidence="2">Protein modification; protein glycosylation.</text>
</comment>
<dbReference type="Gene3D" id="3.20.110.10">
    <property type="entry name" value="Glycoside hydrolase 38, N terminal domain"/>
    <property type="match status" value="1"/>
</dbReference>
<keyword evidence="14 17" id="KW-0326">Glycosidase</keyword>
<dbReference type="SUPFAM" id="SSF88688">
    <property type="entry name" value="Families 57/38 glycoside transferase middle domain"/>
    <property type="match status" value="1"/>
</dbReference>
<evidence type="ECO:0000256" key="11">
    <source>
        <dbReference type="ARBA" id="ARBA00023034"/>
    </source>
</evidence>
<evidence type="ECO:0000256" key="2">
    <source>
        <dbReference type="ARBA" id="ARBA00004922"/>
    </source>
</evidence>
<dbReference type="Gene3D" id="2.60.40.1180">
    <property type="entry name" value="Golgi alpha-mannosidase II"/>
    <property type="match status" value="1"/>
</dbReference>
<dbReference type="InterPro" id="IPR013780">
    <property type="entry name" value="Glyco_hydro_b"/>
</dbReference>
<dbReference type="OMA" id="CPWGQHP"/>
<evidence type="ECO:0000256" key="3">
    <source>
        <dbReference type="ARBA" id="ARBA00009792"/>
    </source>
</evidence>
<dbReference type="PROSITE" id="PS51257">
    <property type="entry name" value="PROKAR_LIPOPROTEIN"/>
    <property type="match status" value="1"/>
</dbReference>
<evidence type="ECO:0000256" key="13">
    <source>
        <dbReference type="ARBA" id="ARBA00023157"/>
    </source>
</evidence>
<dbReference type="Pfam" id="PF07748">
    <property type="entry name" value="Glyco_hydro_38C"/>
    <property type="match status" value="1"/>
</dbReference>
<feature type="domain" description="Glycoside hydrolase family 38 central" evidence="19">
    <location>
        <begin position="474"/>
        <end position="556"/>
    </location>
</feature>
<dbReference type="CTD" id="41126"/>
<evidence type="ECO:0000256" key="1">
    <source>
        <dbReference type="ARBA" id="ARBA00004323"/>
    </source>
</evidence>
<evidence type="ECO:0000259" key="19">
    <source>
        <dbReference type="SMART" id="SM00872"/>
    </source>
</evidence>
<keyword evidence="9" id="KW-0735">Signal-anchor</keyword>
<dbReference type="Gene3D" id="2.70.98.30">
    <property type="entry name" value="Golgi alpha-mannosidase II, domain 4"/>
    <property type="match status" value="1"/>
</dbReference>
<evidence type="ECO:0000256" key="8">
    <source>
        <dbReference type="ARBA" id="ARBA00022833"/>
    </source>
</evidence>
<dbReference type="OrthoDB" id="10261055at2759"/>
<accession>A0A8I6RRL2</accession>
<keyword evidence="21" id="KW-1185">Reference proteome</keyword>
<dbReference type="FunFam" id="2.70.98.30:FF:000002">
    <property type="entry name" value="Alpha-mannosidase"/>
    <property type="match status" value="1"/>
</dbReference>
<evidence type="ECO:0000256" key="15">
    <source>
        <dbReference type="ARBA" id="ARBA00059516"/>
    </source>
</evidence>
<dbReference type="GO" id="GO:0004572">
    <property type="term" value="F:mannosyl-oligosaccharide 1,3-1,6-alpha-mannosidase activity"/>
    <property type="evidence" value="ECO:0007669"/>
    <property type="project" value="UniProtKB-EC"/>
</dbReference>
<dbReference type="Pfam" id="PF09261">
    <property type="entry name" value="Alpha-mann_mid"/>
    <property type="match status" value="1"/>
</dbReference>
<name>A0A8I6RRL2_CIMLE</name>
<dbReference type="CDD" id="cd10809">
    <property type="entry name" value="GH38N_AMII_GMII_SfManIII_like"/>
    <property type="match status" value="1"/>
</dbReference>
<dbReference type="EC" id="3.2.1.-" evidence="17"/>
<dbReference type="SUPFAM" id="SSF74650">
    <property type="entry name" value="Galactose mutarotase-like"/>
    <property type="match status" value="1"/>
</dbReference>
<dbReference type="FunFam" id="1.20.1270.50:FF:000001">
    <property type="entry name" value="Alpha-mannosidase"/>
    <property type="match status" value="1"/>
</dbReference>
<protein>
    <recommendedName>
        <fullName evidence="17">Alpha-mannosidase</fullName>
        <ecNumber evidence="17">3.2.1.-</ecNumber>
    </recommendedName>
</protein>
<comment type="similarity">
    <text evidence="3 17">Belongs to the glycosyl hydrolase 38 family.</text>
</comment>
<evidence type="ECO:0000256" key="18">
    <source>
        <dbReference type="SAM" id="Phobius"/>
    </source>
</evidence>
<feature type="transmembrane region" description="Helical" evidence="18">
    <location>
        <begin position="21"/>
        <end position="40"/>
    </location>
</feature>
<evidence type="ECO:0000256" key="6">
    <source>
        <dbReference type="ARBA" id="ARBA00022723"/>
    </source>
</evidence>
<dbReference type="GO" id="GO:0000139">
    <property type="term" value="C:Golgi membrane"/>
    <property type="evidence" value="ECO:0007669"/>
    <property type="project" value="UniProtKB-SubCell"/>
</dbReference>
<evidence type="ECO:0000256" key="16">
    <source>
        <dbReference type="ARBA" id="ARBA00093232"/>
    </source>
</evidence>
<evidence type="ECO:0000256" key="5">
    <source>
        <dbReference type="ARBA" id="ARBA00022692"/>
    </source>
</evidence>
<keyword evidence="12 18" id="KW-0472">Membrane</keyword>
<evidence type="ECO:0000256" key="14">
    <source>
        <dbReference type="ARBA" id="ARBA00023295"/>
    </source>
</evidence>
<comment type="subcellular location">
    <subcellularLocation>
        <location evidence="1">Golgi apparatus membrane</location>
        <topology evidence="1">Single-pass type II membrane protein</topology>
    </subcellularLocation>
</comment>
<dbReference type="AlphaFoldDB" id="A0A8I6RRL2"/>
<dbReference type="Gene3D" id="1.20.1270.50">
    <property type="entry name" value="Glycoside hydrolase family 38, central domain"/>
    <property type="match status" value="1"/>
</dbReference>
<proteinExistence type="inferred from homology"/>
<dbReference type="PANTHER" id="PTHR11607">
    <property type="entry name" value="ALPHA-MANNOSIDASE"/>
    <property type="match status" value="1"/>
</dbReference>
<comment type="catalytic activity">
    <reaction evidence="16">
        <text>N(4)-{beta-D-GlcNAc-(1-&gt;2)-alpha-D-Man-(1-&gt;3)-[alpha-D-Man-(1-&gt;3)-[alpha-D-Man-(1-&gt;6)]-alpha-D-Man-(1-&gt;6)]-beta-D-Man-(1-&gt;4)-beta-D-GlcNAc-(1-&gt;4)-beta-D-GlcNAc}-L-asparaginyl-[protein] + 2 H2O = 2 alpha-D-mannopyranose + an N(4)-{beta-D-GlcNAc-(1-&gt;2)-alpha-D-Man-(1-&gt;3)-[alpha-D-Man-(1-&gt;6)]-beta-D-Man-(1-&gt;4)-beta-D-GlcNAc-(1-&gt;4)-beta-D-GlcNAc}-L-asparaginyl-[protein]</text>
        <dbReference type="Rhea" id="RHEA:56052"/>
        <dbReference type="Rhea" id="RHEA-COMP:14368"/>
        <dbReference type="Rhea" id="RHEA-COMP:14369"/>
        <dbReference type="ChEBI" id="CHEBI:15377"/>
        <dbReference type="ChEBI" id="CHEBI:28729"/>
        <dbReference type="ChEBI" id="CHEBI:60615"/>
        <dbReference type="ChEBI" id="CHEBI:60625"/>
        <dbReference type="EC" id="3.2.1.114"/>
    </reaction>
</comment>
<keyword evidence="7 17" id="KW-0378">Hydrolase</keyword>
<dbReference type="RefSeq" id="XP_014248713.1">
    <property type="nucleotide sequence ID" value="XM_014393227.2"/>
</dbReference>
<reference evidence="20" key="1">
    <citation type="submission" date="2022-01" db="UniProtKB">
        <authorList>
            <consortium name="EnsemblMetazoa"/>
        </authorList>
    </citation>
    <scope>IDENTIFICATION</scope>
</reference>
<dbReference type="InterPro" id="IPR028995">
    <property type="entry name" value="Glyco_hydro_57/38_cen_sf"/>
</dbReference>
<dbReference type="GO" id="GO:0046872">
    <property type="term" value="F:metal ion binding"/>
    <property type="evidence" value="ECO:0007669"/>
    <property type="project" value="UniProtKB-KW"/>
</dbReference>
<evidence type="ECO:0000256" key="17">
    <source>
        <dbReference type="RuleBase" id="RU361199"/>
    </source>
</evidence>
<dbReference type="EnsemblMetazoa" id="XM_014393227.2">
    <property type="protein sequence ID" value="XP_014248713.1"/>
    <property type="gene ID" value="LOC106666206"/>
</dbReference>
<dbReference type="InterPro" id="IPR027291">
    <property type="entry name" value="Glyco_hydro_38_N_sf"/>
</dbReference>
<dbReference type="InterPro" id="IPR037094">
    <property type="entry name" value="Glyco_hydro_38_cen_sf"/>
</dbReference>
<evidence type="ECO:0000256" key="4">
    <source>
        <dbReference type="ARBA" id="ARBA00011748"/>
    </source>
</evidence>
<comment type="subunit">
    <text evidence="4">Homodimer; disulfide-linked.</text>
</comment>
<dbReference type="GO" id="GO:0006491">
    <property type="term" value="P:N-glycan processing"/>
    <property type="evidence" value="ECO:0007669"/>
    <property type="project" value="TreeGrafter"/>
</dbReference>
<dbReference type="GO" id="GO:0006013">
    <property type="term" value="P:mannose metabolic process"/>
    <property type="evidence" value="ECO:0007669"/>
    <property type="project" value="InterPro"/>
</dbReference>
<dbReference type="InterPro" id="IPR015341">
    <property type="entry name" value="Glyco_hydro_38_cen"/>
</dbReference>
<dbReference type="PANTHER" id="PTHR11607:SF3">
    <property type="entry name" value="LYSOSOMAL ALPHA-MANNOSIDASE"/>
    <property type="match status" value="1"/>
</dbReference>
<dbReference type="InterPro" id="IPR050843">
    <property type="entry name" value="Glycosyl_Hydrlase_38"/>
</dbReference>
<evidence type="ECO:0000256" key="9">
    <source>
        <dbReference type="ARBA" id="ARBA00022968"/>
    </source>
</evidence>
<sequence length="1101" mass="126257">MIRPRLDDNLSVDVIMRIRKLATIGALILVSACFGLYLLLDRALNEDRKKVKGNTLFQPNFNDILEVRAYNDSKVLYRPTNLLDKTPFKIPSTQCTSPVINPKVNIQMGKVYQKLNFNNVDGGVWKQGWNVQYSSSQWNENNKLKIFVVPHSHNDPGWKNTFEEYFKQQTRSILNNMVDKLMEDERRKFIWAEISFFSLWWSEIDKETKDKVKTLIKRHQLEIVTGGWVMSDEANSHYYSLIEQLMHGHQWLLENLEYRPRTSWSIDPFGLSSTLPFILKHSGFSALTVQRSHYSVKKHLAKNKQLEFNWRQLWDGDGANELLTHMMPFYSYDVPHTCGPDPKICCQFDFKRLPGYGLSCPWRASPQVITDNNVEKRAMMLLDQYRKKAQLYSTNVLLVPLGDDFRYDHDSEWDAQYGNYQKLFDYINSNPSMNAQAQFGTLSDYFNALEEAKPFQYFPSLSGDFFTYADRDDHYWSGYYTSRPFYKRMDRILVSFMRAAEILFALATRMDKSFEAWPRLYSNLSDARASHSLFQHHDGITGTAKDHVVLDYAMKMIEAIKLAQHVIQQSAHFLLSKGQVSQTGEEVFFLVDEDQKLETAKMSEQFIIIFPYGISTKQVTFFNPSTFKRVEVVHLKVENTLVQVRDMYGRLLKYQISPICSPFDSTMKCYQLSFIVDIEPLSLKTYTIELGDDNQDSYTKLKIFDDSLYHTYKDWPLKEKASPSDFSIENDNFTLVFTAQGFLKSATIKSADNSATTPINLSFNKYNARGGAERSGAYLFLPGGNAKRVQFTSTRLIVLEGIHFSRVIVYTSELTHVVTLYNIPGADDFGVEIQNLINIVKINDNYELAMRFQTNIKNGDVFSTDLNGVQMIKRNTLKKLPIQGNFYPMPSAAFIEDSRVRLTLLTAQPLGVAALHPGEIEIMQDRRLLQDDNRGLGQPVMDNRPTLAVFRLLLEPVILGCQKKAESPWSSLSTNGEIASQIITYPILKMVWVGDSRAPLPPFYSPIIPEMAVNVHLVLAHALKNFDTGIVLKTSTLDSCFSSVQSSGKMHFDIGKFLHSPTSKVYETTLTFNEIGPVVDPLNTKICENTLKAYFVYNGSN</sequence>
<dbReference type="InterPro" id="IPR011013">
    <property type="entry name" value="Gal_mutarotase_sf_dom"/>
</dbReference>
<dbReference type="SMART" id="SM00872">
    <property type="entry name" value="Alpha-mann_mid"/>
    <property type="match status" value="1"/>
</dbReference>
<dbReference type="SUPFAM" id="SSF88713">
    <property type="entry name" value="Glycoside hydrolase/deacetylase"/>
    <property type="match status" value="1"/>
</dbReference>
<dbReference type="KEGG" id="clec:106666206"/>
<comment type="cofactor">
    <cofactor evidence="17">
        <name>Zn(2+)</name>
        <dbReference type="ChEBI" id="CHEBI:29105"/>
    </cofactor>
    <text evidence="17">Binds 1 zinc ion per subunit.</text>
</comment>
<dbReference type="GO" id="GO:0030246">
    <property type="term" value="F:carbohydrate binding"/>
    <property type="evidence" value="ECO:0007669"/>
    <property type="project" value="InterPro"/>
</dbReference>
<keyword evidence="8 17" id="KW-0862">Zinc</keyword>
<keyword evidence="13" id="KW-1015">Disulfide bond</keyword>
<dbReference type="InterPro" id="IPR000602">
    <property type="entry name" value="Glyco_hydro_38_N"/>
</dbReference>
<keyword evidence="6 17" id="KW-0479">Metal-binding</keyword>